<evidence type="ECO:0000313" key="6">
    <source>
        <dbReference type="Proteomes" id="UP000190774"/>
    </source>
</evidence>
<dbReference type="InterPro" id="IPR046668">
    <property type="entry name" value="DUF6538"/>
</dbReference>
<dbReference type="STRING" id="48467.SAMN02745166_04878"/>
<accession>A0A1T4Z2N5</accession>
<dbReference type="Gene3D" id="1.10.150.130">
    <property type="match status" value="1"/>
</dbReference>
<dbReference type="GO" id="GO:0003677">
    <property type="term" value="F:DNA binding"/>
    <property type="evidence" value="ECO:0007669"/>
    <property type="project" value="UniProtKB-KW"/>
</dbReference>
<evidence type="ECO:0000313" key="5">
    <source>
        <dbReference type="EMBL" id="SKB08216.1"/>
    </source>
</evidence>
<dbReference type="Pfam" id="PF20172">
    <property type="entry name" value="DUF6538"/>
    <property type="match status" value="1"/>
</dbReference>
<dbReference type="InterPro" id="IPR002104">
    <property type="entry name" value="Integrase_catalytic"/>
</dbReference>
<gene>
    <name evidence="5" type="ORF">SAMN02745166_04878</name>
</gene>
<dbReference type="InterPro" id="IPR013762">
    <property type="entry name" value="Integrase-like_cat_sf"/>
</dbReference>
<sequence length="625" mass="71503">MAQKKRVVHKPVPQEAKNDMSKAPHVFLRGNVYYVRKRVPTELVPILNACEIKVSLKTSDRKKAMGEANYANAQLQVRFDEARKMLVKREALRPTPVKELAEGEIHRIVASYFIAEEKRHETWWVTEGQKWPQEDLETAWDNLTGDISHYQTVREKSGNGFGTPAFDTSGMAKLCLEEAGIELPPDSPSFAKLGELLRRALVETTARQIDRLRPYVRGGDVRPRGDAFFDTLNALSPLPGKRHTLGDLLEQFQKHHADNSSEGTQRTYNIPIRLLTQHFGTQHPLAAIGPQQIGDLLDLLKKVPCNAQQRYPDMSLQEAIEAANKRGDTDRLGTKTLINYHRNISAIFNFGKAVKLLEDNPVNSIINKNKVKGKPARRVPFEIGELQKLFNAPLYRGCVDDERNYAKPGESVTRRGRFWVPLLALYHGFRCNETCQLYTEDVLLKDDVWCIWISESTDKNEDEVTDKKIKNQSSERLVPIHKTVLDLGFLDYVTERRNDASQRNLFPELRVDKKGYRSNLFSKWFGRFKGKYIPTSKATFHGFRHTWRTQLTRFDISIEDVEQLGGWTSERRSSERIYSHGKTLPAIKAVLDRVEYPGLDLGHLAPQAAIKQPSMTHPRRFRPSA</sequence>
<evidence type="ECO:0000256" key="3">
    <source>
        <dbReference type="ARBA" id="ARBA00023172"/>
    </source>
</evidence>
<dbReference type="AlphaFoldDB" id="A0A1T4Z2N5"/>
<protein>
    <submittedName>
        <fullName evidence="5">Phage integrase family protein</fullName>
    </submittedName>
</protein>
<name>A0A1T4Z2N5_9BACT</name>
<comment type="similarity">
    <text evidence="1">Belongs to the 'phage' integrase family.</text>
</comment>
<keyword evidence="6" id="KW-1185">Reference proteome</keyword>
<dbReference type="Pfam" id="PF00589">
    <property type="entry name" value="Phage_integrase"/>
    <property type="match status" value="1"/>
</dbReference>
<keyword evidence="2" id="KW-0238">DNA-binding</keyword>
<evidence type="ECO:0000259" key="4">
    <source>
        <dbReference type="PROSITE" id="PS51898"/>
    </source>
</evidence>
<dbReference type="Proteomes" id="UP000190774">
    <property type="component" value="Unassembled WGS sequence"/>
</dbReference>
<dbReference type="EMBL" id="FUYE01000026">
    <property type="protein sequence ID" value="SKB08216.1"/>
    <property type="molecule type" value="Genomic_DNA"/>
</dbReference>
<dbReference type="SUPFAM" id="SSF56349">
    <property type="entry name" value="DNA breaking-rejoining enzymes"/>
    <property type="match status" value="1"/>
</dbReference>
<dbReference type="InterPro" id="IPR050090">
    <property type="entry name" value="Tyrosine_recombinase_XerCD"/>
</dbReference>
<keyword evidence="3" id="KW-0233">DNA recombination</keyword>
<dbReference type="PANTHER" id="PTHR30349:SF41">
    <property type="entry name" value="INTEGRASE_RECOMBINASE PROTEIN MJ0367-RELATED"/>
    <property type="match status" value="1"/>
</dbReference>
<evidence type="ECO:0000256" key="2">
    <source>
        <dbReference type="ARBA" id="ARBA00023125"/>
    </source>
</evidence>
<proteinExistence type="inferred from homology"/>
<dbReference type="PROSITE" id="PS51898">
    <property type="entry name" value="TYR_RECOMBINASE"/>
    <property type="match status" value="1"/>
</dbReference>
<dbReference type="GO" id="GO:0015074">
    <property type="term" value="P:DNA integration"/>
    <property type="evidence" value="ECO:0007669"/>
    <property type="project" value="InterPro"/>
</dbReference>
<reference evidence="6" key="1">
    <citation type="submission" date="2017-02" db="EMBL/GenBank/DDBJ databases">
        <authorList>
            <person name="Varghese N."/>
            <person name="Submissions S."/>
        </authorList>
    </citation>
    <scope>NUCLEOTIDE SEQUENCE [LARGE SCALE GENOMIC DNA]</scope>
    <source>
        <strain evidence="6">ATCC 700200</strain>
    </source>
</reference>
<dbReference type="PANTHER" id="PTHR30349">
    <property type="entry name" value="PHAGE INTEGRASE-RELATED"/>
    <property type="match status" value="1"/>
</dbReference>
<dbReference type="Gene3D" id="1.10.443.10">
    <property type="entry name" value="Intergrase catalytic core"/>
    <property type="match status" value="1"/>
</dbReference>
<evidence type="ECO:0000256" key="1">
    <source>
        <dbReference type="ARBA" id="ARBA00008857"/>
    </source>
</evidence>
<dbReference type="OrthoDB" id="192055at2"/>
<dbReference type="GO" id="GO:0006310">
    <property type="term" value="P:DNA recombination"/>
    <property type="evidence" value="ECO:0007669"/>
    <property type="project" value="UniProtKB-KW"/>
</dbReference>
<dbReference type="InterPro" id="IPR010998">
    <property type="entry name" value="Integrase_recombinase_N"/>
</dbReference>
<dbReference type="CDD" id="cd01184">
    <property type="entry name" value="INT_C_like_1"/>
    <property type="match status" value="1"/>
</dbReference>
<feature type="domain" description="Tyr recombinase" evidence="4">
    <location>
        <begin position="374"/>
        <end position="592"/>
    </location>
</feature>
<dbReference type="RefSeq" id="WP_078815990.1">
    <property type="nucleotide sequence ID" value="NZ_FUYE01000026.1"/>
</dbReference>
<dbReference type="InterPro" id="IPR011010">
    <property type="entry name" value="DNA_brk_join_enz"/>
</dbReference>
<organism evidence="5 6">
    <name type="scientific">Prosthecobacter debontii</name>
    <dbReference type="NCBI Taxonomy" id="48467"/>
    <lineage>
        <taxon>Bacteria</taxon>
        <taxon>Pseudomonadati</taxon>
        <taxon>Verrucomicrobiota</taxon>
        <taxon>Verrucomicrobiia</taxon>
        <taxon>Verrucomicrobiales</taxon>
        <taxon>Verrucomicrobiaceae</taxon>
        <taxon>Prosthecobacter</taxon>
    </lineage>
</organism>